<evidence type="ECO:0000313" key="3">
    <source>
        <dbReference type="Proteomes" id="UP000285378"/>
    </source>
</evidence>
<sequence>MFRTSREAEIPRPVFVGEDVHLWSCVEHGLHLPWFYARLVHYDDGMQISHMLMLSSLEILKSALNQRTPSASIEEIQLVSPGYFNKSGRWLMEPLLELIEVQAGPEQAISYIFKVMGDRFYTQGRSDDAVDQVRRTIYLAKIQSVCSPPRPASPLKVNLSQAHDASKP</sequence>
<dbReference type="EMBL" id="MOBX01000013">
    <property type="protein sequence ID" value="RON80771.1"/>
    <property type="molecule type" value="Genomic_DNA"/>
</dbReference>
<dbReference type="AlphaFoldDB" id="A0A423MBW7"/>
<feature type="compositionally biased region" description="Polar residues" evidence="1">
    <location>
        <begin position="158"/>
        <end position="168"/>
    </location>
</feature>
<protein>
    <submittedName>
        <fullName evidence="2">Uncharacterized protein</fullName>
    </submittedName>
</protein>
<accession>A0A423MBW7</accession>
<comment type="caution">
    <text evidence="2">The sequence shown here is derived from an EMBL/GenBank/DDBJ whole genome shotgun (WGS) entry which is preliminary data.</text>
</comment>
<evidence type="ECO:0000313" key="2">
    <source>
        <dbReference type="EMBL" id="RON80771.1"/>
    </source>
</evidence>
<gene>
    <name evidence="2" type="ORF">BK670_11285</name>
</gene>
<feature type="region of interest" description="Disordered" evidence="1">
    <location>
        <begin position="149"/>
        <end position="168"/>
    </location>
</feature>
<dbReference type="Proteomes" id="UP000285378">
    <property type="component" value="Unassembled WGS sequence"/>
</dbReference>
<evidence type="ECO:0000256" key="1">
    <source>
        <dbReference type="SAM" id="MobiDB-lite"/>
    </source>
</evidence>
<proteinExistence type="predicted"/>
<organism evidence="2 3">
    <name type="scientific">Pseudomonas fluorescens</name>
    <dbReference type="NCBI Taxonomy" id="294"/>
    <lineage>
        <taxon>Bacteria</taxon>
        <taxon>Pseudomonadati</taxon>
        <taxon>Pseudomonadota</taxon>
        <taxon>Gammaproteobacteria</taxon>
        <taxon>Pseudomonadales</taxon>
        <taxon>Pseudomonadaceae</taxon>
        <taxon>Pseudomonas</taxon>
    </lineage>
</organism>
<name>A0A423MBW7_PSEFL</name>
<reference evidence="2 3" key="1">
    <citation type="submission" date="2016-10" db="EMBL/GenBank/DDBJ databases">
        <title>Comparative genome analysis of multiple Pseudomonas spp. focuses on biocontrol and plant growth promoting traits.</title>
        <authorList>
            <person name="Tao X.-Y."/>
            <person name="Taylor C.G."/>
        </authorList>
    </citation>
    <scope>NUCLEOTIDE SEQUENCE [LARGE SCALE GENOMIC DNA]</scope>
    <source>
        <strain evidence="2 3">28B5</strain>
    </source>
</reference>